<feature type="domain" description="RRN6 beta-propeller" evidence="3">
    <location>
        <begin position="115"/>
        <end position="499"/>
    </location>
</feature>
<evidence type="ECO:0000256" key="1">
    <source>
        <dbReference type="SAM" id="Coils"/>
    </source>
</evidence>
<evidence type="ECO:0000256" key="2">
    <source>
        <dbReference type="SAM" id="MobiDB-lite"/>
    </source>
</evidence>
<feature type="compositionally biased region" description="Polar residues" evidence="2">
    <location>
        <begin position="965"/>
        <end position="990"/>
    </location>
</feature>
<dbReference type="AlphaFoldDB" id="A0A179HFM8"/>
<dbReference type="PANTHER" id="PTHR28221:SF2">
    <property type="entry name" value="RNA POLYMERASE I-SPECIFIC TRANSCRIPTION INITIATION FACTOR RRN6"/>
    <property type="match status" value="1"/>
</dbReference>
<keyword evidence="6" id="KW-0648">Protein biosynthesis</keyword>
<dbReference type="GO" id="GO:0001163">
    <property type="term" value="F:RNA polymerase I transcription regulatory region sequence-specific DNA binding"/>
    <property type="evidence" value="ECO:0007669"/>
    <property type="project" value="TreeGrafter"/>
</dbReference>
<gene>
    <name evidence="6" type="ORF">VFPFJ_07227</name>
</gene>
<comment type="caution">
    <text evidence="6">The sequence shown here is derived from an EMBL/GenBank/DDBJ whole genome shotgun (WGS) entry which is preliminary data.</text>
</comment>
<accession>A0A179HFM8</accession>
<dbReference type="Proteomes" id="UP000078340">
    <property type="component" value="Unassembled WGS sequence"/>
</dbReference>
<organism evidence="6 7">
    <name type="scientific">Purpureocillium lilacinum</name>
    <name type="common">Paecilomyces lilacinus</name>
    <dbReference type="NCBI Taxonomy" id="33203"/>
    <lineage>
        <taxon>Eukaryota</taxon>
        <taxon>Fungi</taxon>
        <taxon>Dikarya</taxon>
        <taxon>Ascomycota</taxon>
        <taxon>Pezizomycotina</taxon>
        <taxon>Sordariomycetes</taxon>
        <taxon>Hypocreomycetidae</taxon>
        <taxon>Hypocreales</taxon>
        <taxon>Ophiocordycipitaceae</taxon>
        <taxon>Purpureocillium</taxon>
    </lineage>
</organism>
<dbReference type="Pfam" id="PF10214">
    <property type="entry name" value="Rrn6_beta-prop"/>
    <property type="match status" value="1"/>
</dbReference>
<dbReference type="Pfam" id="PF20640">
    <property type="entry name" value="Rrn6_HB"/>
    <property type="match status" value="1"/>
</dbReference>
<keyword evidence="6" id="KW-0396">Initiation factor</keyword>
<dbReference type="Pfam" id="PF20639">
    <property type="entry name" value="Rrn6_K-rich"/>
    <property type="match status" value="1"/>
</dbReference>
<dbReference type="OMA" id="RWLIVQK"/>
<feature type="region of interest" description="Disordered" evidence="2">
    <location>
        <begin position="828"/>
        <end position="858"/>
    </location>
</feature>
<feature type="region of interest" description="Disordered" evidence="2">
    <location>
        <begin position="631"/>
        <end position="652"/>
    </location>
</feature>
<dbReference type="EMBL" id="LSBI01000006">
    <property type="protein sequence ID" value="OAQ88762.1"/>
    <property type="molecule type" value="Genomic_DNA"/>
</dbReference>
<proteinExistence type="predicted"/>
<evidence type="ECO:0000259" key="4">
    <source>
        <dbReference type="Pfam" id="PF20639"/>
    </source>
</evidence>
<dbReference type="InterPro" id="IPR048536">
    <property type="entry name" value="Rrn6_K-rich"/>
</dbReference>
<feature type="region of interest" description="Disordered" evidence="2">
    <location>
        <begin position="950"/>
        <end position="1010"/>
    </location>
</feature>
<evidence type="ECO:0000259" key="5">
    <source>
        <dbReference type="Pfam" id="PF20640"/>
    </source>
</evidence>
<feature type="compositionally biased region" description="Basic and acidic residues" evidence="2">
    <location>
        <begin position="636"/>
        <end position="652"/>
    </location>
</feature>
<feature type="coiled-coil region" evidence="1">
    <location>
        <begin position="906"/>
        <end position="933"/>
    </location>
</feature>
<feature type="compositionally biased region" description="Pro residues" evidence="2">
    <location>
        <begin position="847"/>
        <end position="856"/>
    </location>
</feature>
<evidence type="ECO:0000313" key="6">
    <source>
        <dbReference type="EMBL" id="OAQ88762.1"/>
    </source>
</evidence>
<feature type="domain" description="RRN6 helical bundle" evidence="5">
    <location>
        <begin position="606"/>
        <end position="801"/>
    </location>
</feature>
<dbReference type="InterPro" id="IPR019350">
    <property type="entry name" value="RNA_pol_I-sp_TIF_RRN6-like"/>
</dbReference>
<feature type="domain" description="RRN6 K-rich C-terminal" evidence="4">
    <location>
        <begin position="884"/>
        <end position="1009"/>
    </location>
</feature>
<dbReference type="GO" id="GO:0003743">
    <property type="term" value="F:translation initiation factor activity"/>
    <property type="evidence" value="ECO:0007669"/>
    <property type="project" value="UniProtKB-KW"/>
</dbReference>
<reference evidence="6 7" key="1">
    <citation type="submission" date="2016-02" db="EMBL/GenBank/DDBJ databases">
        <title>Biosynthesis of antibiotic leucinostatins and their inhibition on Phytophthora in bio-control Purpureocillium lilacinum.</title>
        <authorList>
            <person name="Wang G."/>
            <person name="Liu Z."/>
            <person name="Lin R."/>
            <person name="Li E."/>
            <person name="Mao Z."/>
            <person name="Ling J."/>
            <person name="Yin W."/>
            <person name="Xie B."/>
        </authorList>
    </citation>
    <scope>NUCLEOTIDE SEQUENCE [LARGE SCALE GENOMIC DNA]</scope>
    <source>
        <strain evidence="6">PLFJ-1</strain>
    </source>
</reference>
<dbReference type="GO" id="GO:0001179">
    <property type="term" value="F:RNA polymerase I general transcription initiation factor binding"/>
    <property type="evidence" value="ECO:0007669"/>
    <property type="project" value="TreeGrafter"/>
</dbReference>
<protein>
    <submittedName>
        <fullName evidence="6">RNA polymerase I-specific transcription initiation factor RRN6-like protein</fullName>
    </submittedName>
</protein>
<sequence>MAEHRRFADLNYGHAGLLTYIPSEDPENEPGELHTTRALSSSLHFRIVGSSAQLYPPSKSVTAIAALSHTWEERQVQKRWLLNSHPEACIGDSSVQELLKEDMERFQQAEDETNRKALLAVGLVADLTNQWDVRGAPVLAAATGHSGQQLRLVRLDESYWQWGDHKDVLLNLSLIDPVHQEEEAIWTSDSVPITQVKFATHVSRHGYDRWLMVQKSTGTTLLQPEYNLLPVPQPESVEAPGEQGPSFINPNPLLTLRASETGGNAHSDMFLNPSSLGCPPQLGVIDECGYWSVWNIMGASDAVRRTLHLVPFKRGHIFQGFMDAIPRYPSYPAMTHGMLGVGGSPVGTAYRTPAKGAGAVGSVTAPSRYVLLWNPDQVELFDLEATTVFRKLDLTSSAQRRPDRILDIQPSPGNEDHVFVLTTRQVIWVGLDCLNRQAEDMCKPKILLACSHPGIGHEDMRMSVAPCADESQSALVFTHSPGTEQLCVYWFTVSPTTGLPQWHRDISHLPGSDGLAPRTSIQLLRVHPARLDVFPKHPADGPGSRYLDSGTHFYQVMALGDDLGVRYSMYSSVCDPTVEVTLPTTRVDWTKSEQRRRWKMRRRYFLQHVTDTFVVPDAMSQADMAALLKQGDAEVEEKPQDVSESRRPPERRPIRLKMERIAQAIQRQLDASAAQGSFGLPVGLFDALQSFIEHGLEFGLPLTTWAEVASSLEQPVPYGSPEDGMEGDVEQLFDANSDSVVVTQLRRHSEMEPFDSLLGLAYLQQQYSTLWLDPGNALPEELQQIRRVWVNEIARDVFLSSYGVMVQHVPLLGVANPGPEETILEESTMLPSTPPHRSPRVASSSPGLPPSSPPTPSAHDAVIQRLMLLATFQEPSLPVPTKQSKVLSYWPSERGIDTRDYVSSVAVAADEKFRDARQRLHRIEAKRKAQAEKYKRPAFMRQGFPMSDGFSQEASLPMRPPPVQAMSSQQAVPESSQTQMGPAVTMSQPVAGTFGGDRKKKKGKRKSGFR</sequence>
<keyword evidence="1" id="KW-0175">Coiled coil</keyword>
<name>A0A179HFM8_PURLI</name>
<dbReference type="GO" id="GO:0070860">
    <property type="term" value="C:RNA polymerase I core factor complex"/>
    <property type="evidence" value="ECO:0007669"/>
    <property type="project" value="TreeGrafter"/>
</dbReference>
<feature type="compositionally biased region" description="Basic residues" evidence="2">
    <location>
        <begin position="998"/>
        <end position="1010"/>
    </location>
</feature>
<dbReference type="GO" id="GO:0042790">
    <property type="term" value="P:nucleolar large rRNA transcription by RNA polymerase I"/>
    <property type="evidence" value="ECO:0007669"/>
    <property type="project" value="TreeGrafter"/>
</dbReference>
<dbReference type="InterPro" id="IPR048535">
    <property type="entry name" value="RRN6_beta-prop"/>
</dbReference>
<evidence type="ECO:0000259" key="3">
    <source>
        <dbReference type="Pfam" id="PF10214"/>
    </source>
</evidence>
<dbReference type="PANTHER" id="PTHR28221">
    <property type="entry name" value="RNA POLYMERASE I-SPECIFIC TRANSCRIPTION INITIATION FACTOR RRN6"/>
    <property type="match status" value="1"/>
</dbReference>
<evidence type="ECO:0000313" key="7">
    <source>
        <dbReference type="Proteomes" id="UP000078340"/>
    </source>
</evidence>
<dbReference type="InterPro" id="IPR048537">
    <property type="entry name" value="RRN6_HB"/>
</dbReference>
<dbReference type="STRING" id="33203.A0A179HFM8"/>